<accession>A0A0A9A3X1</accession>
<evidence type="ECO:0000313" key="1">
    <source>
        <dbReference type="EMBL" id="JAD41747.1"/>
    </source>
</evidence>
<reference evidence="1" key="1">
    <citation type="submission" date="2014-09" db="EMBL/GenBank/DDBJ databases">
        <authorList>
            <person name="Magalhaes I.L.F."/>
            <person name="Oliveira U."/>
            <person name="Santos F.R."/>
            <person name="Vidigal T.H.D.A."/>
            <person name="Brescovit A.D."/>
            <person name="Santos A.J."/>
        </authorList>
    </citation>
    <scope>NUCLEOTIDE SEQUENCE</scope>
    <source>
        <tissue evidence="1">Shoot tissue taken approximately 20 cm above the soil surface</tissue>
    </source>
</reference>
<name>A0A0A9A3X1_ARUDO</name>
<dbReference type="AlphaFoldDB" id="A0A0A9A3X1"/>
<protein>
    <submittedName>
        <fullName evidence="1">Uncharacterized protein</fullName>
    </submittedName>
</protein>
<sequence length="26" mass="3127">MEAISFYTSERKHRKDNLSFICFLSC</sequence>
<reference evidence="1" key="2">
    <citation type="journal article" date="2015" name="Data Brief">
        <title>Shoot transcriptome of the giant reed, Arundo donax.</title>
        <authorList>
            <person name="Barrero R.A."/>
            <person name="Guerrero F.D."/>
            <person name="Moolhuijzen P."/>
            <person name="Goolsby J.A."/>
            <person name="Tidwell J."/>
            <person name="Bellgard S.E."/>
            <person name="Bellgard M.I."/>
        </authorList>
    </citation>
    <scope>NUCLEOTIDE SEQUENCE</scope>
    <source>
        <tissue evidence="1">Shoot tissue taken approximately 20 cm above the soil surface</tissue>
    </source>
</reference>
<proteinExistence type="predicted"/>
<dbReference type="EMBL" id="GBRH01256148">
    <property type="protein sequence ID" value="JAD41747.1"/>
    <property type="molecule type" value="Transcribed_RNA"/>
</dbReference>
<organism evidence="1">
    <name type="scientific">Arundo donax</name>
    <name type="common">Giant reed</name>
    <name type="synonym">Donax arundinaceus</name>
    <dbReference type="NCBI Taxonomy" id="35708"/>
    <lineage>
        <taxon>Eukaryota</taxon>
        <taxon>Viridiplantae</taxon>
        <taxon>Streptophyta</taxon>
        <taxon>Embryophyta</taxon>
        <taxon>Tracheophyta</taxon>
        <taxon>Spermatophyta</taxon>
        <taxon>Magnoliopsida</taxon>
        <taxon>Liliopsida</taxon>
        <taxon>Poales</taxon>
        <taxon>Poaceae</taxon>
        <taxon>PACMAD clade</taxon>
        <taxon>Arundinoideae</taxon>
        <taxon>Arundineae</taxon>
        <taxon>Arundo</taxon>
    </lineage>
</organism>